<feature type="domain" description="DUF7144" evidence="3">
    <location>
        <begin position="48"/>
        <end position="160"/>
    </location>
</feature>
<keyword evidence="2" id="KW-0472">Membrane</keyword>
<feature type="region of interest" description="Disordered" evidence="1">
    <location>
        <begin position="1"/>
        <end position="36"/>
    </location>
</feature>
<evidence type="ECO:0000256" key="2">
    <source>
        <dbReference type="SAM" id="Phobius"/>
    </source>
</evidence>
<dbReference type="EMBL" id="FNVB01000016">
    <property type="protein sequence ID" value="SEG97890.1"/>
    <property type="molecule type" value="Genomic_DNA"/>
</dbReference>
<dbReference type="Pfam" id="PF23636">
    <property type="entry name" value="DUF7144"/>
    <property type="match status" value="1"/>
</dbReference>
<name>A0A1H6EJ37_9PSEU</name>
<dbReference type="Proteomes" id="UP000199690">
    <property type="component" value="Unassembled WGS sequence"/>
</dbReference>
<organism evidence="4 7">
    <name type="scientific">Saccharopolyspora kobensis</name>
    <dbReference type="NCBI Taxonomy" id="146035"/>
    <lineage>
        <taxon>Bacteria</taxon>
        <taxon>Bacillati</taxon>
        <taxon>Actinomycetota</taxon>
        <taxon>Actinomycetes</taxon>
        <taxon>Pseudonocardiales</taxon>
        <taxon>Pseudonocardiaceae</taxon>
        <taxon>Saccharopolyspora</taxon>
    </lineage>
</organism>
<evidence type="ECO:0000313" key="5">
    <source>
        <dbReference type="EMBL" id="SFF23883.1"/>
    </source>
</evidence>
<evidence type="ECO:0000259" key="3">
    <source>
        <dbReference type="Pfam" id="PF23636"/>
    </source>
</evidence>
<keyword evidence="2" id="KW-1133">Transmembrane helix</keyword>
<evidence type="ECO:0000313" key="7">
    <source>
        <dbReference type="Proteomes" id="UP000236729"/>
    </source>
</evidence>
<accession>A0A1I2H3B0</accession>
<reference evidence="6 7" key="1">
    <citation type="submission" date="2016-10" db="EMBL/GenBank/DDBJ databases">
        <authorList>
            <person name="Varghese N."/>
            <person name="Submissions S."/>
        </authorList>
    </citation>
    <scope>NUCLEOTIDE SEQUENCE [LARGE SCALE GENOMIC DNA]</scope>
    <source>
        <strain evidence="7">ATCC 20501</strain>
        <strain evidence="5 6">CGMCC 4.3529</strain>
    </source>
</reference>
<keyword evidence="2" id="KW-0812">Transmembrane</keyword>
<keyword evidence="6" id="KW-1185">Reference proteome</keyword>
<feature type="transmembrane region" description="Helical" evidence="2">
    <location>
        <begin position="85"/>
        <end position="104"/>
    </location>
</feature>
<feature type="transmembrane region" description="Helical" evidence="2">
    <location>
        <begin position="116"/>
        <end position="135"/>
    </location>
</feature>
<protein>
    <recommendedName>
        <fullName evidence="3">DUF7144 domain-containing protein</fullName>
    </recommendedName>
</protein>
<feature type="transmembrane region" description="Helical" evidence="2">
    <location>
        <begin position="141"/>
        <end position="159"/>
    </location>
</feature>
<dbReference type="EMBL" id="FOME01000023">
    <property type="protein sequence ID" value="SFF23883.1"/>
    <property type="molecule type" value="Genomic_DNA"/>
</dbReference>
<evidence type="ECO:0000313" key="6">
    <source>
        <dbReference type="Proteomes" id="UP000199690"/>
    </source>
</evidence>
<gene>
    <name evidence="4" type="ORF">SAMN02982929_06921</name>
    <name evidence="5" type="ORF">SAMN05216506_12321</name>
</gene>
<feature type="compositionally biased region" description="Basic and acidic residues" evidence="1">
    <location>
        <begin position="16"/>
        <end position="25"/>
    </location>
</feature>
<reference evidence="4" key="2">
    <citation type="submission" date="2016-10" db="EMBL/GenBank/DDBJ databases">
        <authorList>
            <person name="de Groot N.N."/>
        </authorList>
    </citation>
    <scope>NUCLEOTIDE SEQUENCE [LARGE SCALE GENOMIC DNA]</scope>
    <source>
        <strain evidence="4">ATCC 20501</strain>
    </source>
</reference>
<accession>A0A1H6EJ37</accession>
<evidence type="ECO:0000313" key="4">
    <source>
        <dbReference type="EMBL" id="SEG97890.1"/>
    </source>
</evidence>
<dbReference type="AlphaFoldDB" id="A0A1H6EJ37"/>
<dbReference type="InterPro" id="IPR055568">
    <property type="entry name" value="DUF7144"/>
</dbReference>
<sequence length="166" mass="17697">MSSPQTGPGSGQQGAEARHAEEQKQAPEQQQKQWAMTSAPETAAMSGWLTFAGSLILLVGIFNIIEGLTSLFRTDYFIVGEGQLLVFNFATWGTILLVLGVLQVATGVGCMYEQTWARTTGVVLAALCAIGHLAFLAAFPLWSLLVIALSVLVIYGLVVPEKNTAP</sequence>
<dbReference type="Proteomes" id="UP000236729">
    <property type="component" value="Unassembled WGS sequence"/>
</dbReference>
<evidence type="ECO:0000256" key="1">
    <source>
        <dbReference type="SAM" id="MobiDB-lite"/>
    </source>
</evidence>
<dbReference type="RefSeq" id="WP_093358725.1">
    <property type="nucleotide sequence ID" value="NZ_FNVB01000016.1"/>
</dbReference>
<proteinExistence type="predicted"/>
<feature type="transmembrane region" description="Helical" evidence="2">
    <location>
        <begin position="42"/>
        <end position="65"/>
    </location>
</feature>